<feature type="region of interest" description="Disordered" evidence="1">
    <location>
        <begin position="76"/>
        <end position="122"/>
    </location>
</feature>
<dbReference type="PANTHER" id="PTHR33130">
    <property type="entry name" value="PUTATIVE (DUF1639)-RELATED"/>
    <property type="match status" value="1"/>
</dbReference>
<feature type="compositionally biased region" description="Basic and acidic residues" evidence="1">
    <location>
        <begin position="141"/>
        <end position="151"/>
    </location>
</feature>
<feature type="compositionally biased region" description="Low complexity" evidence="1">
    <location>
        <begin position="107"/>
        <end position="117"/>
    </location>
</feature>
<accession>A0A8X8XNN6</accession>
<keyword evidence="3" id="KW-1185">Reference proteome</keyword>
<feature type="compositionally biased region" description="Basic and acidic residues" evidence="1">
    <location>
        <begin position="214"/>
        <end position="223"/>
    </location>
</feature>
<dbReference type="InterPro" id="IPR012438">
    <property type="entry name" value="DUF1639"/>
</dbReference>
<reference evidence="2" key="1">
    <citation type="submission" date="2018-01" db="EMBL/GenBank/DDBJ databases">
        <authorList>
            <person name="Mao J.F."/>
        </authorList>
    </citation>
    <scope>NUCLEOTIDE SEQUENCE</scope>
    <source>
        <strain evidence="2">Huo1</strain>
        <tissue evidence="2">Leaf</tissue>
    </source>
</reference>
<protein>
    <submittedName>
        <fullName evidence="2">Uncharacterized protein</fullName>
    </submittedName>
</protein>
<organism evidence="2">
    <name type="scientific">Salvia splendens</name>
    <name type="common">Scarlet sage</name>
    <dbReference type="NCBI Taxonomy" id="180675"/>
    <lineage>
        <taxon>Eukaryota</taxon>
        <taxon>Viridiplantae</taxon>
        <taxon>Streptophyta</taxon>
        <taxon>Embryophyta</taxon>
        <taxon>Tracheophyta</taxon>
        <taxon>Spermatophyta</taxon>
        <taxon>Magnoliopsida</taxon>
        <taxon>eudicotyledons</taxon>
        <taxon>Gunneridae</taxon>
        <taxon>Pentapetalae</taxon>
        <taxon>asterids</taxon>
        <taxon>lamiids</taxon>
        <taxon>Lamiales</taxon>
        <taxon>Lamiaceae</taxon>
        <taxon>Nepetoideae</taxon>
        <taxon>Mentheae</taxon>
        <taxon>Salviinae</taxon>
        <taxon>Salvia</taxon>
        <taxon>Salvia subgen. Calosphace</taxon>
        <taxon>core Calosphace</taxon>
    </lineage>
</organism>
<evidence type="ECO:0000313" key="3">
    <source>
        <dbReference type="Proteomes" id="UP000298416"/>
    </source>
</evidence>
<gene>
    <name evidence="2" type="ORF">SASPL_119248</name>
</gene>
<sequence length="367" mass="39820">MIRMLGLEIQISKEQSAVNRIEVRRCSEMERKNSQATNRDGLLYRSLSKSAATTSSDFVLQWGNRKRLRCMKFHAKGATTNDPGGSDPSQRAAARVDRRVVRSDLLTNNNNNTSKIPIPNPPTITNGYLNLRHRFASPSDRILRNSEREIGMRGNNNGVRGLASPDTGERKATSTSNNAHHSHHHNNKTNNSNHNHENHHHQGGGGGGSGSSENAHDAKKGDGDAAAQPPVVWPKFVIALTNKEKEEDFMAIKGSKLPQRPKKRAKLIQRTLNLVSPGTWLCDLTLERYEVREKKVSKKILSADPNTSDATARAQPTANDGAATPAEEAGAGAGASCATAVPTRAKIAATTMKAPLLDTAIALLKCD</sequence>
<proteinExistence type="predicted"/>
<dbReference type="EMBL" id="PNBA02000007">
    <property type="protein sequence ID" value="KAG6417098.1"/>
    <property type="molecule type" value="Genomic_DNA"/>
</dbReference>
<dbReference type="AlphaFoldDB" id="A0A8X8XNN6"/>
<feature type="compositionally biased region" description="Polar residues" evidence="1">
    <location>
        <begin position="78"/>
        <end position="89"/>
    </location>
</feature>
<reference evidence="2" key="2">
    <citation type="submission" date="2020-08" db="EMBL/GenBank/DDBJ databases">
        <title>Plant Genome Project.</title>
        <authorList>
            <person name="Zhang R.-G."/>
        </authorList>
    </citation>
    <scope>NUCLEOTIDE SEQUENCE</scope>
    <source>
        <strain evidence="2">Huo1</strain>
        <tissue evidence="2">Leaf</tissue>
    </source>
</reference>
<dbReference type="Pfam" id="PF07797">
    <property type="entry name" value="DUF1639"/>
    <property type="match status" value="1"/>
</dbReference>
<dbReference type="Proteomes" id="UP000298416">
    <property type="component" value="Unassembled WGS sequence"/>
</dbReference>
<dbReference type="PANTHER" id="PTHR33130:SF45">
    <property type="entry name" value="OS05G0541700 PROTEIN"/>
    <property type="match status" value="1"/>
</dbReference>
<feature type="compositionally biased region" description="Polar residues" evidence="1">
    <location>
        <begin position="304"/>
        <end position="318"/>
    </location>
</feature>
<evidence type="ECO:0000313" key="2">
    <source>
        <dbReference type="EMBL" id="KAG6417098.1"/>
    </source>
</evidence>
<evidence type="ECO:0000256" key="1">
    <source>
        <dbReference type="SAM" id="MobiDB-lite"/>
    </source>
</evidence>
<feature type="region of interest" description="Disordered" evidence="1">
    <location>
        <begin position="139"/>
        <end position="228"/>
    </location>
</feature>
<feature type="region of interest" description="Disordered" evidence="1">
    <location>
        <begin position="301"/>
        <end position="328"/>
    </location>
</feature>
<comment type="caution">
    <text evidence="2">The sequence shown here is derived from an EMBL/GenBank/DDBJ whole genome shotgun (WGS) entry which is preliminary data.</text>
</comment>
<name>A0A8X8XNN6_SALSN</name>